<comment type="similarity">
    <text evidence="1">Belongs to the XseB family.</text>
</comment>
<dbReference type="OrthoDB" id="9813898at2"/>
<keyword evidence="5" id="KW-0269">Exonuclease</keyword>
<dbReference type="Proteomes" id="UP000263900">
    <property type="component" value="Chromosome"/>
</dbReference>
<keyword evidence="7" id="KW-0175">Coiled coil</keyword>
<evidence type="ECO:0000256" key="3">
    <source>
        <dbReference type="ARBA" id="ARBA00022722"/>
    </source>
</evidence>
<dbReference type="SUPFAM" id="SSF116842">
    <property type="entry name" value="XseB-like"/>
    <property type="match status" value="1"/>
</dbReference>
<dbReference type="Gene3D" id="1.10.287.1040">
    <property type="entry name" value="Exonuclease VII, small subunit"/>
    <property type="match status" value="1"/>
</dbReference>
<proteinExistence type="inferred from homology"/>
<dbReference type="NCBIfam" id="TIGR01280">
    <property type="entry name" value="xseB"/>
    <property type="match status" value="1"/>
</dbReference>
<protein>
    <recommendedName>
        <fullName evidence="6">Exodeoxyribonuclease VII small subunit</fullName>
        <ecNumber evidence="6">3.1.11.6</ecNumber>
    </recommendedName>
</protein>
<dbReference type="Pfam" id="PF02609">
    <property type="entry name" value="Exonuc_VII_S"/>
    <property type="match status" value="1"/>
</dbReference>
<keyword evidence="2" id="KW-0963">Cytoplasm</keyword>
<keyword evidence="3" id="KW-0540">Nuclease</keyword>
<evidence type="ECO:0000256" key="1">
    <source>
        <dbReference type="ARBA" id="ARBA00009998"/>
    </source>
</evidence>
<feature type="coiled-coil region" evidence="7">
    <location>
        <begin position="42"/>
        <end position="69"/>
    </location>
</feature>
<dbReference type="EMBL" id="CP032157">
    <property type="protein sequence ID" value="AXY78258.1"/>
    <property type="molecule type" value="Genomic_DNA"/>
</dbReference>
<gene>
    <name evidence="8" type="primary">xseB</name>
    <name evidence="8" type="ORF">D3H65_31555</name>
</gene>
<evidence type="ECO:0000256" key="6">
    <source>
        <dbReference type="NCBIfam" id="TIGR01280"/>
    </source>
</evidence>
<evidence type="ECO:0000256" key="7">
    <source>
        <dbReference type="SAM" id="Coils"/>
    </source>
</evidence>
<evidence type="ECO:0000256" key="4">
    <source>
        <dbReference type="ARBA" id="ARBA00022801"/>
    </source>
</evidence>
<accession>A0A3B7MVY8</accession>
<dbReference type="KEGG" id="pseg:D3H65_31555"/>
<dbReference type="InterPro" id="IPR037004">
    <property type="entry name" value="Exonuc_VII_ssu_sf"/>
</dbReference>
<evidence type="ECO:0000256" key="2">
    <source>
        <dbReference type="ARBA" id="ARBA00022490"/>
    </source>
</evidence>
<dbReference type="GO" id="GO:0009318">
    <property type="term" value="C:exodeoxyribonuclease VII complex"/>
    <property type="evidence" value="ECO:0007669"/>
    <property type="project" value="UniProtKB-UniRule"/>
</dbReference>
<keyword evidence="4 8" id="KW-0378">Hydrolase</keyword>
<evidence type="ECO:0000256" key="5">
    <source>
        <dbReference type="ARBA" id="ARBA00022839"/>
    </source>
</evidence>
<evidence type="ECO:0000313" key="9">
    <source>
        <dbReference type="Proteomes" id="UP000263900"/>
    </source>
</evidence>
<sequence length="70" mass="7987">MTATLTYEAAYEELKEIAADIEAETVSVDVLAEKLKRASFLLEFCKSKLKSTEQEVSNIIQQMKQEEEKD</sequence>
<dbReference type="AlphaFoldDB" id="A0A3B7MVY8"/>
<organism evidence="8 9">
    <name type="scientific">Paraflavitalea soli</name>
    <dbReference type="NCBI Taxonomy" id="2315862"/>
    <lineage>
        <taxon>Bacteria</taxon>
        <taxon>Pseudomonadati</taxon>
        <taxon>Bacteroidota</taxon>
        <taxon>Chitinophagia</taxon>
        <taxon>Chitinophagales</taxon>
        <taxon>Chitinophagaceae</taxon>
        <taxon>Paraflavitalea</taxon>
    </lineage>
</organism>
<dbReference type="GO" id="GO:0006308">
    <property type="term" value="P:DNA catabolic process"/>
    <property type="evidence" value="ECO:0007669"/>
    <property type="project" value="UniProtKB-UniRule"/>
</dbReference>
<dbReference type="GO" id="GO:0008855">
    <property type="term" value="F:exodeoxyribonuclease VII activity"/>
    <property type="evidence" value="ECO:0007669"/>
    <property type="project" value="UniProtKB-UniRule"/>
</dbReference>
<dbReference type="InterPro" id="IPR003761">
    <property type="entry name" value="Exonuc_VII_S"/>
</dbReference>
<evidence type="ECO:0000313" key="8">
    <source>
        <dbReference type="EMBL" id="AXY78258.1"/>
    </source>
</evidence>
<name>A0A3B7MVY8_9BACT</name>
<keyword evidence="9" id="KW-1185">Reference proteome</keyword>
<dbReference type="RefSeq" id="WP_119054130.1">
    <property type="nucleotide sequence ID" value="NZ_CP032157.1"/>
</dbReference>
<dbReference type="EC" id="3.1.11.6" evidence="6"/>
<reference evidence="8 9" key="1">
    <citation type="submission" date="2018-09" db="EMBL/GenBank/DDBJ databases">
        <title>Genome sequencing of strain 6GH32-13.</title>
        <authorList>
            <person name="Weon H.-Y."/>
            <person name="Heo J."/>
            <person name="Kwon S.-W."/>
        </authorList>
    </citation>
    <scope>NUCLEOTIDE SEQUENCE [LARGE SCALE GENOMIC DNA]</scope>
    <source>
        <strain evidence="8 9">5GH32-13</strain>
    </source>
</reference>